<accession>A0ABV9LKD8</accession>
<reference evidence="3" key="1">
    <citation type="journal article" date="2019" name="Int. J. Syst. Evol. Microbiol.">
        <title>The Global Catalogue of Microorganisms (GCM) 10K type strain sequencing project: providing services to taxonomists for standard genome sequencing and annotation.</title>
        <authorList>
            <consortium name="The Broad Institute Genomics Platform"/>
            <consortium name="The Broad Institute Genome Sequencing Center for Infectious Disease"/>
            <person name="Wu L."/>
            <person name="Ma J."/>
        </authorList>
    </citation>
    <scope>NUCLEOTIDE SEQUENCE [LARGE SCALE GENOMIC DNA]</scope>
    <source>
        <strain evidence="3">CCUG 62763</strain>
    </source>
</reference>
<feature type="domain" description="SnoaL-like" evidence="1">
    <location>
        <begin position="11"/>
        <end position="112"/>
    </location>
</feature>
<sequence>MTTPDRPALLRSLYRAFTARDLDAVVAAMAPDVDWPNGWEGGRVHGHDGVRDYWERQWAQVRPLVRPTGVEERPDGSVAVTVALTVRDPGGTVLSRETVRHVYRFSGDLVSRMDLEQVGGEG</sequence>
<dbReference type="InterPro" id="IPR037401">
    <property type="entry name" value="SnoaL-like"/>
</dbReference>
<comment type="caution">
    <text evidence="2">The sequence shown here is derived from an EMBL/GenBank/DDBJ whole genome shotgun (WGS) entry which is preliminary data.</text>
</comment>
<dbReference type="Gene3D" id="3.10.450.50">
    <property type="match status" value="1"/>
</dbReference>
<evidence type="ECO:0000313" key="2">
    <source>
        <dbReference type="EMBL" id="MFC4694499.1"/>
    </source>
</evidence>
<gene>
    <name evidence="2" type="ORF">ACFO3M_13955</name>
</gene>
<keyword evidence="3" id="KW-1185">Reference proteome</keyword>
<evidence type="ECO:0000313" key="3">
    <source>
        <dbReference type="Proteomes" id="UP001596025"/>
    </source>
</evidence>
<dbReference type="Proteomes" id="UP001596025">
    <property type="component" value="Unassembled WGS sequence"/>
</dbReference>
<organism evidence="2 3">
    <name type="scientific">Geodermatophilus arenarius</name>
    <dbReference type="NCBI Taxonomy" id="1137990"/>
    <lineage>
        <taxon>Bacteria</taxon>
        <taxon>Bacillati</taxon>
        <taxon>Actinomycetota</taxon>
        <taxon>Actinomycetes</taxon>
        <taxon>Geodermatophilales</taxon>
        <taxon>Geodermatophilaceae</taxon>
        <taxon>Geodermatophilus</taxon>
    </lineage>
</organism>
<dbReference type="Pfam" id="PF12680">
    <property type="entry name" value="SnoaL_2"/>
    <property type="match status" value="1"/>
</dbReference>
<dbReference type="SUPFAM" id="SSF54427">
    <property type="entry name" value="NTF2-like"/>
    <property type="match status" value="1"/>
</dbReference>
<dbReference type="InterPro" id="IPR032710">
    <property type="entry name" value="NTF2-like_dom_sf"/>
</dbReference>
<dbReference type="EMBL" id="JBHSGR010000014">
    <property type="protein sequence ID" value="MFC4694499.1"/>
    <property type="molecule type" value="Genomic_DNA"/>
</dbReference>
<evidence type="ECO:0000259" key="1">
    <source>
        <dbReference type="Pfam" id="PF12680"/>
    </source>
</evidence>
<protein>
    <submittedName>
        <fullName evidence="2">Nuclear transport factor 2 family protein</fullName>
    </submittedName>
</protein>
<proteinExistence type="predicted"/>
<name>A0ABV9LKD8_9ACTN</name>
<dbReference type="RefSeq" id="WP_387989643.1">
    <property type="nucleotide sequence ID" value="NZ_JBHSGR010000014.1"/>
</dbReference>